<dbReference type="PANTHER" id="PTHR36840:SF1">
    <property type="entry name" value="BLL5714 PROTEIN"/>
    <property type="match status" value="1"/>
</dbReference>
<gene>
    <name evidence="2" type="ORF">J2Y69_001669</name>
</gene>
<name>A0ABU1SBR7_9MICO</name>
<protein>
    <submittedName>
        <fullName evidence="2">Low temperature requirement protein LtrA</fullName>
    </submittedName>
</protein>
<keyword evidence="1" id="KW-0812">Transmembrane</keyword>
<feature type="transmembrane region" description="Helical" evidence="1">
    <location>
        <begin position="105"/>
        <end position="127"/>
    </location>
</feature>
<keyword evidence="1" id="KW-1133">Transmembrane helix</keyword>
<feature type="transmembrane region" description="Helical" evidence="1">
    <location>
        <begin position="48"/>
        <end position="68"/>
    </location>
</feature>
<evidence type="ECO:0000313" key="2">
    <source>
        <dbReference type="EMBL" id="MDR6867070.1"/>
    </source>
</evidence>
<dbReference type="Proteomes" id="UP001259347">
    <property type="component" value="Unassembled WGS sequence"/>
</dbReference>
<keyword evidence="1" id="KW-0472">Membrane</keyword>
<proteinExistence type="predicted"/>
<dbReference type="RefSeq" id="WP_310019480.1">
    <property type="nucleotide sequence ID" value="NZ_JAVDUM010000006.1"/>
</dbReference>
<feature type="transmembrane region" description="Helical" evidence="1">
    <location>
        <begin position="302"/>
        <end position="324"/>
    </location>
</feature>
<feature type="transmembrane region" description="Helical" evidence="1">
    <location>
        <begin position="362"/>
        <end position="380"/>
    </location>
</feature>
<feature type="transmembrane region" description="Helical" evidence="1">
    <location>
        <begin position="139"/>
        <end position="156"/>
    </location>
</feature>
<accession>A0ABU1SBR7</accession>
<sequence>MASAKRLTTTDRDPSRVQWMELFFDLIFVALVAQLAHGLQTHPSVESLLIFVALFASVWWSWVNLTFIVNVSTWLTRRQLSLFMLAAMLAVGAIAVAAGEATGDRAWLFAVGNAGLRLLLLGLWGLNGWRSGIATRVRVITYNGITAMLWLVSVWLPEPWRYVLWGGAIVVEVALLIGSTRSWAARVLPQLNAEHLAERFGLLVVIVLGESVLSGVNALSANWSPPSALAALLGLAVVAMLAWGFFLYGTTAMQQGIEEFAEHGDFRAIRDTVGFLAFFVVLGITAVSGAIAVAIHEPGAPLPFASGIALCGGIALFYATNALVSVRFGRPVRQVLRWAIPALVLLAIVGLAATVLDASATLGTAVLALAAITALAELGARRAARTERAAV</sequence>
<feature type="transmembrane region" description="Helical" evidence="1">
    <location>
        <begin position="162"/>
        <end position="179"/>
    </location>
</feature>
<dbReference type="EMBL" id="JAVDUM010000006">
    <property type="protein sequence ID" value="MDR6867070.1"/>
    <property type="molecule type" value="Genomic_DNA"/>
</dbReference>
<feature type="transmembrane region" description="Helical" evidence="1">
    <location>
        <begin position="273"/>
        <end position="296"/>
    </location>
</feature>
<evidence type="ECO:0000313" key="3">
    <source>
        <dbReference type="Proteomes" id="UP001259347"/>
    </source>
</evidence>
<organism evidence="2 3">
    <name type="scientific">Microbacterium resistens</name>
    <dbReference type="NCBI Taxonomy" id="156977"/>
    <lineage>
        <taxon>Bacteria</taxon>
        <taxon>Bacillati</taxon>
        <taxon>Actinomycetota</taxon>
        <taxon>Actinomycetes</taxon>
        <taxon>Micrococcales</taxon>
        <taxon>Microbacteriaceae</taxon>
        <taxon>Microbacterium</taxon>
    </lineage>
</organism>
<reference evidence="2 3" key="1">
    <citation type="submission" date="2023-07" db="EMBL/GenBank/DDBJ databases">
        <title>Sorghum-associated microbial communities from plants grown in Nebraska, USA.</title>
        <authorList>
            <person name="Schachtman D."/>
        </authorList>
    </citation>
    <scope>NUCLEOTIDE SEQUENCE [LARGE SCALE GENOMIC DNA]</scope>
    <source>
        <strain evidence="2 3">2980</strain>
    </source>
</reference>
<feature type="transmembrane region" description="Helical" evidence="1">
    <location>
        <begin position="227"/>
        <end position="248"/>
    </location>
</feature>
<dbReference type="PANTHER" id="PTHR36840">
    <property type="entry name" value="BLL5714 PROTEIN"/>
    <property type="match status" value="1"/>
</dbReference>
<feature type="transmembrane region" description="Helical" evidence="1">
    <location>
        <begin position="80"/>
        <end position="99"/>
    </location>
</feature>
<dbReference type="InterPro" id="IPR010640">
    <property type="entry name" value="Low_temperature_requirement_A"/>
</dbReference>
<dbReference type="Pfam" id="PF06772">
    <property type="entry name" value="LtrA"/>
    <property type="match status" value="1"/>
</dbReference>
<keyword evidence="3" id="KW-1185">Reference proteome</keyword>
<evidence type="ECO:0000256" key="1">
    <source>
        <dbReference type="SAM" id="Phobius"/>
    </source>
</evidence>
<comment type="caution">
    <text evidence="2">The sequence shown here is derived from an EMBL/GenBank/DDBJ whole genome shotgun (WGS) entry which is preliminary data.</text>
</comment>
<feature type="transmembrane region" description="Helical" evidence="1">
    <location>
        <begin position="336"/>
        <end position="356"/>
    </location>
</feature>
<feature type="transmembrane region" description="Helical" evidence="1">
    <location>
        <begin position="200"/>
        <end position="221"/>
    </location>
</feature>